<evidence type="ECO:0000313" key="2">
    <source>
        <dbReference type="EMBL" id="OAQ92696.1"/>
    </source>
</evidence>
<comment type="caution">
    <text evidence="2">The sequence shown here is derived from an EMBL/GenBank/DDBJ whole genome shotgun (WGS) entry which is preliminary data.</text>
</comment>
<feature type="region of interest" description="Disordered" evidence="1">
    <location>
        <begin position="65"/>
        <end position="126"/>
    </location>
</feature>
<protein>
    <submittedName>
        <fullName evidence="2">Uncharacterized protein</fullName>
    </submittedName>
</protein>
<organism evidence="2 3">
    <name type="scientific">Purpureocillium lilacinum</name>
    <name type="common">Paecilomyces lilacinus</name>
    <dbReference type="NCBI Taxonomy" id="33203"/>
    <lineage>
        <taxon>Eukaryota</taxon>
        <taxon>Fungi</taxon>
        <taxon>Dikarya</taxon>
        <taxon>Ascomycota</taxon>
        <taxon>Pezizomycotina</taxon>
        <taxon>Sordariomycetes</taxon>
        <taxon>Hypocreomycetidae</taxon>
        <taxon>Hypocreales</taxon>
        <taxon>Ophiocordycipitaceae</taxon>
        <taxon>Purpureocillium</taxon>
    </lineage>
</organism>
<name>A0A179HQH1_PURLI</name>
<dbReference type="AlphaFoldDB" id="A0A179HQH1"/>
<evidence type="ECO:0000313" key="3">
    <source>
        <dbReference type="Proteomes" id="UP000078340"/>
    </source>
</evidence>
<sequence length="221" mass="23123">MSGDEHPQATQCKMSPPDRAAVLDLAKWPTAEKFVSRCDTRQGPRDATQPRLRAGQRLLRRLLRVHQAGPRRGVGRRDGDNGAALPAGPDLAADGADALSEHHDGVHGRHGRAQGRRRRAARAVPPAPVRRNQLRRAAGRGGRAQGHAGLAGRRVDVTGAGDAPLPGGQGRAAGGALLFAGGQDLVRGDAGDGAAALRVSVGLAGGRWRRWIRLGSPTLGQ</sequence>
<reference evidence="2 3" key="1">
    <citation type="submission" date="2016-02" db="EMBL/GenBank/DDBJ databases">
        <title>Biosynthesis of antibiotic leucinostatins and their inhibition on Phytophthora in bio-control Purpureocillium lilacinum.</title>
        <authorList>
            <person name="Wang G."/>
            <person name="Liu Z."/>
            <person name="Lin R."/>
            <person name="Li E."/>
            <person name="Mao Z."/>
            <person name="Ling J."/>
            <person name="Yin W."/>
            <person name="Xie B."/>
        </authorList>
    </citation>
    <scope>NUCLEOTIDE SEQUENCE [LARGE SCALE GENOMIC DNA]</scope>
    <source>
        <strain evidence="2">PLFJ-1</strain>
    </source>
</reference>
<dbReference type="Proteomes" id="UP000078340">
    <property type="component" value="Unassembled WGS sequence"/>
</dbReference>
<feature type="compositionally biased region" description="Low complexity" evidence="1">
    <location>
        <begin position="81"/>
        <end position="98"/>
    </location>
</feature>
<gene>
    <name evidence="2" type="ORF">VFPFJ_01857</name>
</gene>
<evidence type="ECO:0000256" key="1">
    <source>
        <dbReference type="SAM" id="MobiDB-lite"/>
    </source>
</evidence>
<dbReference type="EMBL" id="LSBI01000002">
    <property type="protein sequence ID" value="OAQ92696.1"/>
    <property type="molecule type" value="Genomic_DNA"/>
</dbReference>
<feature type="compositionally biased region" description="Basic residues" evidence="1">
    <location>
        <begin position="108"/>
        <end position="121"/>
    </location>
</feature>
<accession>A0A179HQH1</accession>
<proteinExistence type="predicted"/>